<protein>
    <submittedName>
        <fullName evidence="2">Baseplate assembly protein</fullName>
    </submittedName>
</protein>
<dbReference type="Proteomes" id="UP001597493">
    <property type="component" value="Unassembled WGS sequence"/>
</dbReference>
<gene>
    <name evidence="2" type="ORF">ACFSW5_13345</name>
</gene>
<reference evidence="3" key="1">
    <citation type="journal article" date="2019" name="Int. J. Syst. Evol. Microbiol.">
        <title>The Global Catalogue of Microorganisms (GCM) 10K type strain sequencing project: providing services to taxonomists for standard genome sequencing and annotation.</title>
        <authorList>
            <consortium name="The Broad Institute Genomics Platform"/>
            <consortium name="The Broad Institute Genome Sequencing Center for Infectious Disease"/>
            <person name="Wu L."/>
            <person name="Ma J."/>
        </authorList>
    </citation>
    <scope>NUCLEOTIDE SEQUENCE [LARGE SCALE GENOMIC DNA]</scope>
    <source>
        <strain evidence="3">TISTR 1827</strain>
    </source>
</reference>
<dbReference type="RefSeq" id="WP_379273741.1">
    <property type="nucleotide sequence ID" value="NZ_JBHUGT010000024.1"/>
</dbReference>
<name>A0ABW5QXI6_9BACL</name>
<organism evidence="2 3">
    <name type="scientific">Paenibacillus thailandensis</name>
    <dbReference type="NCBI Taxonomy" id="393250"/>
    <lineage>
        <taxon>Bacteria</taxon>
        <taxon>Bacillati</taxon>
        <taxon>Bacillota</taxon>
        <taxon>Bacilli</taxon>
        <taxon>Bacillales</taxon>
        <taxon>Paenibacillaceae</taxon>
        <taxon>Paenibacillus</taxon>
    </lineage>
</organism>
<comment type="caution">
    <text evidence="2">The sequence shown here is derived from an EMBL/GenBank/DDBJ whole genome shotgun (WGS) entry which is preliminary data.</text>
</comment>
<feature type="domain" description="Baseplate J-like central" evidence="1">
    <location>
        <begin position="840"/>
        <end position="907"/>
    </location>
</feature>
<dbReference type="InterPro" id="IPR011749">
    <property type="entry name" value="CHP02243"/>
</dbReference>
<dbReference type="EMBL" id="JBHUMY010000012">
    <property type="protein sequence ID" value="MFD2661236.1"/>
    <property type="molecule type" value="Genomic_DNA"/>
</dbReference>
<evidence type="ECO:0000313" key="3">
    <source>
        <dbReference type="Proteomes" id="UP001597493"/>
    </source>
</evidence>
<evidence type="ECO:0000313" key="2">
    <source>
        <dbReference type="EMBL" id="MFD2661236.1"/>
    </source>
</evidence>
<accession>A0ABW5QXI6</accession>
<dbReference type="NCBIfam" id="TIGR02243">
    <property type="entry name" value="putative baseplate assembly protein"/>
    <property type="match status" value="1"/>
</dbReference>
<keyword evidence="3" id="KW-1185">Reference proteome</keyword>
<sequence length="1040" mass="113136">MKTPLIDKRSLEDVLRQLRERIPYYTPEWRAEEGDAAGAVMRIFAHLYAGILQRLNRAPDKHFIAFLNMLGVRLIAARPAAVPVTFHLSAGAPGAVLIPAATQLAAPQDGGPPIGFETERSMLAVPARITGVFAVDPHADSIFEAPGEITAGGMPKGSPFALFSGTDSQSHSIYIGDGVRFDITGEVAFELTVTGNSAFEANRAALLARMNWTYLAESGEWLPLEAETSDVIRLRKKERGGLLEHPVNGVTGRWIRGTIPPTAVNDFQNVTIYDVGVRITNNTTRPDYAFVNDVPLDPGAQGGFYPFGRMPRLYDAFYMASRQVFSKKGAKAVVAFKLAHDNPDNLRPEEINAELSWEYWNGSGWLKLNGKFDDLRLPERAVELSFLVPEDIAETTTAGQKGYWIRARIIGGGYGRQQWDPEKSQLIGKYGLPVIREITLSYDDGTETAVPGSILAFNNLEYRDITAAIRERKPAVPFEPMADEHRALYLGFDAPPKNGPVSLYFSLSEQDYLEDNLPYVSWEYFRPANGRSGEGEWIKLDVRDDTRHLTQSGCLSFIGPDDLSAAGRFGKRLYWIRGVDVADKFQPEGSTGAFRSAESGEILLSPGPGGGDCGCGCGCAPSPCGNRVALFETTAVPDGTARAPKLRAVYMNTTMAVQSESVKEETLGSGRGTASESFTLAKSPVFDESVFVNEFNALSEYERQALKANGLYDYREETDDTGAVTAFWVKWKPSDRLDDSGPADRHYEIDRTAGTVRFGDGLRGAMLPAGTDNVIVSYRTGGGARGNVGASAVSLLRTSIAFVDRADNPEPASGGFDTESIEQAALRGPSLIRHRNRAVTAEDYEQIALEAAQGIARVKCLPNRNDAGLTESGWVSIVIVPQSSEPQPLPSAELRRQVEAYLRERASNLLSAPRHIKAIEPAYAEISVTASITAAKIELAAAVELEAASRIKAYLHPLTGGSEGRGWEFGALPCLADFYRILEQVPGVDHVGSLVMTVRDPRSGRSIDLTPDEETGVIALPYMLPYSGKHNLAVTAAIVT</sequence>
<dbReference type="Pfam" id="PF26078">
    <property type="entry name" value="Baseplate_J_M"/>
    <property type="match status" value="1"/>
</dbReference>
<evidence type="ECO:0000259" key="1">
    <source>
        <dbReference type="Pfam" id="PF26078"/>
    </source>
</evidence>
<proteinExistence type="predicted"/>
<dbReference type="InterPro" id="IPR058531">
    <property type="entry name" value="Baseplate_J_M"/>
</dbReference>